<evidence type="ECO:0008006" key="4">
    <source>
        <dbReference type="Google" id="ProtNLM"/>
    </source>
</evidence>
<name>A0A4R0XHZ8_9BURK</name>
<evidence type="ECO:0000313" key="2">
    <source>
        <dbReference type="EMBL" id="TCG08922.1"/>
    </source>
</evidence>
<dbReference type="Proteomes" id="UP000294200">
    <property type="component" value="Unassembled WGS sequence"/>
</dbReference>
<organism evidence="2 3">
    <name type="scientific">Paraburkholderia steynii</name>
    <dbReference type="NCBI Taxonomy" id="1245441"/>
    <lineage>
        <taxon>Bacteria</taxon>
        <taxon>Pseudomonadati</taxon>
        <taxon>Pseudomonadota</taxon>
        <taxon>Betaproteobacteria</taxon>
        <taxon>Burkholderiales</taxon>
        <taxon>Burkholderiaceae</taxon>
        <taxon>Paraburkholderia</taxon>
    </lineage>
</organism>
<feature type="signal peptide" evidence="1">
    <location>
        <begin position="1"/>
        <end position="18"/>
    </location>
</feature>
<sequence>MKEIILATVALLLTGCLAAPPEPVVSIPTPVCKGEKQCDVMWSAAQDWVSRVGRMQVAHIMPDSIVTFPGVATDRTTMSGTVVKRPLADGSYELLATFACVDRQLPCAKLEHSGVNLFNTMVTAAGEGLDH</sequence>
<dbReference type="AlphaFoldDB" id="A0A4R0XHZ8"/>
<protein>
    <recommendedName>
        <fullName evidence="4">Lipoprotein</fullName>
    </recommendedName>
</protein>
<evidence type="ECO:0000313" key="3">
    <source>
        <dbReference type="Proteomes" id="UP000294200"/>
    </source>
</evidence>
<gene>
    <name evidence="2" type="ORF">BZM27_08655</name>
</gene>
<proteinExistence type="predicted"/>
<reference evidence="2 3" key="1">
    <citation type="submission" date="2017-02" db="EMBL/GenBank/DDBJ databases">
        <title>Paraburkholderia sophoroidis sp. nov. and Paraburkholderia steynii sp. nov. rhizobial symbionts of the fynbos legume Hypocalyptus sophoroides.</title>
        <authorList>
            <person name="Steenkamp E.T."/>
            <person name="Beukes C.W."/>
            <person name="Van Zyl E."/>
            <person name="Avontuur J."/>
            <person name="Chan W.Y."/>
            <person name="Hassen A."/>
            <person name="Palmer M."/>
            <person name="Mthombeni L."/>
            <person name="Phalane F."/>
            <person name="Sereme K."/>
            <person name="Venter S.N."/>
        </authorList>
    </citation>
    <scope>NUCLEOTIDE SEQUENCE [LARGE SCALE GENOMIC DNA]</scope>
    <source>
        <strain evidence="2 3">HC1.1ba</strain>
    </source>
</reference>
<dbReference type="EMBL" id="MWML01000022">
    <property type="protein sequence ID" value="TCG08922.1"/>
    <property type="molecule type" value="Genomic_DNA"/>
</dbReference>
<accession>A0A4R0XHZ8</accession>
<keyword evidence="3" id="KW-1185">Reference proteome</keyword>
<dbReference type="PROSITE" id="PS51257">
    <property type="entry name" value="PROKAR_LIPOPROTEIN"/>
    <property type="match status" value="1"/>
</dbReference>
<evidence type="ECO:0000256" key="1">
    <source>
        <dbReference type="SAM" id="SignalP"/>
    </source>
</evidence>
<comment type="caution">
    <text evidence="2">The sequence shown here is derived from an EMBL/GenBank/DDBJ whole genome shotgun (WGS) entry which is preliminary data.</text>
</comment>
<feature type="chain" id="PRO_5020214215" description="Lipoprotein" evidence="1">
    <location>
        <begin position="19"/>
        <end position="131"/>
    </location>
</feature>
<keyword evidence="1" id="KW-0732">Signal</keyword>